<dbReference type="SUPFAM" id="SSF55073">
    <property type="entry name" value="Nucleotide cyclase"/>
    <property type="match status" value="1"/>
</dbReference>
<dbReference type="InterPro" id="IPR029787">
    <property type="entry name" value="Nucleotide_cyclase"/>
</dbReference>
<gene>
    <name evidence="9" type="ORF">COY52_05405</name>
</gene>
<comment type="similarity">
    <text evidence="2">Belongs to the adenylyl cyclase class-3 family.</text>
</comment>
<dbReference type="Proteomes" id="UP000229307">
    <property type="component" value="Unassembled WGS sequence"/>
</dbReference>
<evidence type="ECO:0000259" key="8">
    <source>
        <dbReference type="PROSITE" id="PS50125"/>
    </source>
</evidence>
<evidence type="ECO:0000256" key="5">
    <source>
        <dbReference type="ARBA" id="ARBA00022989"/>
    </source>
</evidence>
<dbReference type="CDD" id="cd07302">
    <property type="entry name" value="CHD"/>
    <property type="match status" value="1"/>
</dbReference>
<evidence type="ECO:0000313" key="9">
    <source>
        <dbReference type="EMBL" id="PIZ17034.1"/>
    </source>
</evidence>
<dbReference type="PANTHER" id="PTHR43081:SF1">
    <property type="entry name" value="ADENYLATE CYCLASE, TERMINAL-DIFFERENTIATION SPECIFIC"/>
    <property type="match status" value="1"/>
</dbReference>
<accession>A0A2M7SC31</accession>
<evidence type="ECO:0000256" key="1">
    <source>
        <dbReference type="ARBA" id="ARBA00004196"/>
    </source>
</evidence>
<evidence type="ECO:0000313" key="10">
    <source>
        <dbReference type="Proteomes" id="UP000229307"/>
    </source>
</evidence>
<proteinExistence type="inferred from homology"/>
<evidence type="ECO:0000256" key="7">
    <source>
        <dbReference type="SAM" id="Phobius"/>
    </source>
</evidence>
<dbReference type="GO" id="GO:0006171">
    <property type="term" value="P:cAMP biosynthetic process"/>
    <property type="evidence" value="ECO:0007669"/>
    <property type="project" value="TreeGrafter"/>
</dbReference>
<dbReference type="GO" id="GO:0004016">
    <property type="term" value="F:adenylate cyclase activity"/>
    <property type="evidence" value="ECO:0007669"/>
    <property type="project" value="UniProtKB-ARBA"/>
</dbReference>
<dbReference type="Gene3D" id="3.30.70.1230">
    <property type="entry name" value="Nucleotide cyclase"/>
    <property type="match status" value="1"/>
</dbReference>
<comment type="subcellular location">
    <subcellularLocation>
        <location evidence="1">Cell envelope</location>
    </subcellularLocation>
</comment>
<dbReference type="EMBL" id="PFMR01000147">
    <property type="protein sequence ID" value="PIZ17034.1"/>
    <property type="molecule type" value="Genomic_DNA"/>
</dbReference>
<dbReference type="FunFam" id="3.30.70.1230:FF:000016">
    <property type="entry name" value="Adenylate/guanylate cyclase domain-containing protein"/>
    <property type="match status" value="1"/>
</dbReference>
<keyword evidence="4 7" id="KW-0812">Transmembrane</keyword>
<keyword evidence="6 7" id="KW-0472">Membrane</keyword>
<dbReference type="GO" id="GO:0030313">
    <property type="term" value="C:cell envelope"/>
    <property type="evidence" value="ECO:0007669"/>
    <property type="project" value="UniProtKB-SubCell"/>
</dbReference>
<dbReference type="Pfam" id="PF05226">
    <property type="entry name" value="CHASE2"/>
    <property type="match status" value="1"/>
</dbReference>
<evidence type="ECO:0000256" key="2">
    <source>
        <dbReference type="ARBA" id="ARBA00005381"/>
    </source>
</evidence>
<evidence type="ECO:0000256" key="6">
    <source>
        <dbReference type="ARBA" id="ARBA00023136"/>
    </source>
</evidence>
<dbReference type="InterPro" id="IPR001054">
    <property type="entry name" value="A/G_cyclase"/>
</dbReference>
<keyword evidence="3" id="KW-1003">Cell membrane</keyword>
<dbReference type="GO" id="GO:0035556">
    <property type="term" value="P:intracellular signal transduction"/>
    <property type="evidence" value="ECO:0007669"/>
    <property type="project" value="InterPro"/>
</dbReference>
<feature type="transmembrane region" description="Helical" evidence="7">
    <location>
        <begin position="12"/>
        <end position="36"/>
    </location>
</feature>
<dbReference type="PANTHER" id="PTHR43081">
    <property type="entry name" value="ADENYLATE CYCLASE, TERMINAL-DIFFERENTIATION SPECIFIC-RELATED"/>
    <property type="match status" value="1"/>
</dbReference>
<feature type="transmembrane region" description="Helical" evidence="7">
    <location>
        <begin position="336"/>
        <end position="356"/>
    </location>
</feature>
<dbReference type="InterPro" id="IPR050697">
    <property type="entry name" value="Adenylyl/Guanylyl_Cyclase_3/4"/>
</dbReference>
<protein>
    <recommendedName>
        <fullName evidence="8">Guanylate cyclase domain-containing protein</fullName>
    </recommendedName>
</protein>
<dbReference type="InterPro" id="IPR007890">
    <property type="entry name" value="CHASE2"/>
</dbReference>
<evidence type="ECO:0000256" key="3">
    <source>
        <dbReference type="ARBA" id="ARBA00022475"/>
    </source>
</evidence>
<feature type="domain" description="Guanylate cyclase" evidence="8">
    <location>
        <begin position="454"/>
        <end position="586"/>
    </location>
</feature>
<feature type="transmembrane region" description="Helical" evidence="7">
    <location>
        <begin position="392"/>
        <end position="412"/>
    </location>
</feature>
<feature type="transmembrane region" description="Helical" evidence="7">
    <location>
        <begin position="363"/>
        <end position="386"/>
    </location>
</feature>
<evidence type="ECO:0000256" key="4">
    <source>
        <dbReference type="ARBA" id="ARBA00022692"/>
    </source>
</evidence>
<dbReference type="Pfam" id="PF00211">
    <property type="entry name" value="Guanylate_cyc"/>
    <property type="match status" value="1"/>
</dbReference>
<reference evidence="10" key="1">
    <citation type="submission" date="2017-09" db="EMBL/GenBank/DDBJ databases">
        <title>Depth-based differentiation of microbial function through sediment-hosted aquifers and enrichment of novel symbionts in the deep terrestrial subsurface.</title>
        <authorList>
            <person name="Probst A.J."/>
            <person name="Ladd B."/>
            <person name="Jarett J.K."/>
            <person name="Geller-Mcgrath D.E."/>
            <person name="Sieber C.M.K."/>
            <person name="Emerson J.B."/>
            <person name="Anantharaman K."/>
            <person name="Thomas B.C."/>
            <person name="Malmstrom R."/>
            <person name="Stieglmeier M."/>
            <person name="Klingl A."/>
            <person name="Woyke T."/>
            <person name="Ryan C.M."/>
            <person name="Banfield J.F."/>
        </authorList>
    </citation>
    <scope>NUCLEOTIDE SEQUENCE [LARGE SCALE GENOMIC DNA]</scope>
</reference>
<dbReference type="AlphaFoldDB" id="A0A2M7SC31"/>
<comment type="caution">
    <text evidence="9">The sequence shown here is derived from an EMBL/GenBank/DDBJ whole genome shotgun (WGS) entry which is preliminary data.</text>
</comment>
<dbReference type="SMART" id="SM01080">
    <property type="entry name" value="CHASE2"/>
    <property type="match status" value="1"/>
</dbReference>
<organism evidence="9 10">
    <name type="scientific">Candidatus Desantisbacteria bacterium CG_4_10_14_0_8_um_filter_48_22</name>
    <dbReference type="NCBI Taxonomy" id="1974543"/>
    <lineage>
        <taxon>Bacteria</taxon>
        <taxon>Candidatus Desantisiibacteriota</taxon>
    </lineage>
</organism>
<dbReference type="SMART" id="SM00044">
    <property type="entry name" value="CYCc"/>
    <property type="match status" value="1"/>
</dbReference>
<name>A0A2M7SC31_9BACT</name>
<sequence length="634" mass="70532">MKQIKPTKHTKISFYLGLIVIAFMSFAILADLFGVLRLKGIDFYFTIRPQITPRSDIVIVTIDDMSIKELGVWPWPRRYHAEVLDFLTRAKAKVVGFDILFADNAPDPEDDRLLIDAARKAKNVYFTMFFSPQKRKRAETKKVSIVVTTEKEKAVEEFLPRFAVTRLGTSDTPTGGQEVTIPITDLSKCSKGIGNINYEPDEDGVIRYGQLIVGYKGNYYPALSLCLAAGSMGLSIDQIKVGRYIKLKDDIVPISRQGKILVNYVGPFDKFKTIPYYRVLTGEMPESAFKDKIVLVGSTATGVYDLRVTPFSANFPGVGVHANIINSILTKKYIRALPPVLGLMFVIGFGLLLGYALPRLSPLLKAVFAASLFAVLVTTGVVFFNNNIYMDIVYPGMAVLFSYFTISLYLFIAEEREKREVKGAFSKYVNPEVMEEILSAPEKLQLGGTKKKLTILFADVRGFTPISEKLQPEEVVSLLNECLTEMADAIFKHEGTLDKFIGDAVLAFFGAPVEHTDDPQRAVRTAWEMQQRIDVVNKRREGGTHGLLKIGIGINTGDVVVGNVGSHRRMDYTVIGDNVNLGQRLEDTAGGGQILISESTYELVKDIVDAVKLEPIKVKGRVQPVQIYEIHGVR</sequence>
<dbReference type="PROSITE" id="PS50125">
    <property type="entry name" value="GUANYLATE_CYCLASE_2"/>
    <property type="match status" value="1"/>
</dbReference>
<keyword evidence="5 7" id="KW-1133">Transmembrane helix</keyword>